<dbReference type="AlphaFoldDB" id="A0A812IBD2"/>
<dbReference type="EMBL" id="CAJNDS010000236">
    <property type="protein sequence ID" value="CAE7032035.1"/>
    <property type="molecule type" value="Genomic_DNA"/>
</dbReference>
<evidence type="ECO:0000313" key="3">
    <source>
        <dbReference type="Proteomes" id="UP000604046"/>
    </source>
</evidence>
<accession>A0A812IBD2</accession>
<feature type="compositionally biased region" description="Polar residues" evidence="1">
    <location>
        <begin position="46"/>
        <end position="58"/>
    </location>
</feature>
<organism evidence="2 3">
    <name type="scientific">Symbiodinium natans</name>
    <dbReference type="NCBI Taxonomy" id="878477"/>
    <lineage>
        <taxon>Eukaryota</taxon>
        <taxon>Sar</taxon>
        <taxon>Alveolata</taxon>
        <taxon>Dinophyceae</taxon>
        <taxon>Suessiales</taxon>
        <taxon>Symbiodiniaceae</taxon>
        <taxon>Symbiodinium</taxon>
    </lineage>
</organism>
<comment type="caution">
    <text evidence="2">The sequence shown here is derived from an EMBL/GenBank/DDBJ whole genome shotgun (WGS) entry which is preliminary data.</text>
</comment>
<evidence type="ECO:0000313" key="2">
    <source>
        <dbReference type="EMBL" id="CAE7032035.1"/>
    </source>
</evidence>
<keyword evidence="3" id="KW-1185">Reference proteome</keyword>
<proteinExistence type="predicted"/>
<feature type="compositionally biased region" description="Low complexity" evidence="1">
    <location>
        <begin position="59"/>
        <end position="74"/>
    </location>
</feature>
<feature type="region of interest" description="Disordered" evidence="1">
    <location>
        <begin position="29"/>
        <end position="91"/>
    </location>
</feature>
<dbReference type="Proteomes" id="UP000604046">
    <property type="component" value="Unassembled WGS sequence"/>
</dbReference>
<protein>
    <submittedName>
        <fullName evidence="2">Uncharacterized protein</fullName>
    </submittedName>
</protein>
<name>A0A812IBD2_9DINO</name>
<gene>
    <name evidence="2" type="ORF">SNAT2548_LOCUS3859</name>
</gene>
<reference evidence="2" key="1">
    <citation type="submission" date="2021-02" db="EMBL/GenBank/DDBJ databases">
        <authorList>
            <person name="Dougan E. K."/>
            <person name="Rhodes N."/>
            <person name="Thang M."/>
            <person name="Chan C."/>
        </authorList>
    </citation>
    <scope>NUCLEOTIDE SEQUENCE</scope>
</reference>
<sequence length="200" mass="21423">MARGSAGLPPLYFPSPTAHGRYYKPADVGVLRRSGTPPLQRGASPLQLSRSPPARTQSPAQLHPQAAHSPAAAPRCGHVAGSPQRSPSPALGRLIMSPVRVTQQLALWPPRRPVGRVLVPPAGLASPPRLPDISPAHHGPVRGESQHAGRARRFPGTPEHLAVPVRVSEDSFSPGQLSDFDTSYRDVILGYLYLKWAIKP</sequence>
<evidence type="ECO:0000256" key="1">
    <source>
        <dbReference type="SAM" id="MobiDB-lite"/>
    </source>
</evidence>
<feature type="region of interest" description="Disordered" evidence="1">
    <location>
        <begin position="1"/>
        <end position="20"/>
    </location>
</feature>